<accession>A0A4Y1RRE4</accession>
<dbReference type="InterPro" id="IPR050317">
    <property type="entry name" value="Plant_Fungal_Acyltransferase"/>
</dbReference>
<reference evidence="4" key="1">
    <citation type="journal article" date="2019" name="Science">
        <title>Mutation of a bHLH transcription factor allowed almond domestication.</title>
        <authorList>
            <person name="Sanchez-Perez R."/>
            <person name="Pavan S."/>
            <person name="Mazzeo R."/>
            <person name="Moldovan C."/>
            <person name="Aiese Cigliano R."/>
            <person name="Del Cueto J."/>
            <person name="Ricciardi F."/>
            <person name="Lotti C."/>
            <person name="Ricciardi L."/>
            <person name="Dicenta F."/>
            <person name="Lopez-Marques R.L."/>
            <person name="Lindberg Moller B."/>
        </authorList>
    </citation>
    <scope>NUCLEOTIDE SEQUENCE</scope>
</reference>
<dbReference type="EMBL" id="AP019302">
    <property type="protein sequence ID" value="BBH06323.1"/>
    <property type="molecule type" value="Genomic_DNA"/>
</dbReference>
<proteinExistence type="inferred from homology"/>
<evidence type="ECO:0000256" key="3">
    <source>
        <dbReference type="ARBA" id="ARBA00023315"/>
    </source>
</evidence>
<gene>
    <name evidence="4" type="ORF">Prudu_017951</name>
</gene>
<dbReference type="Pfam" id="PF02458">
    <property type="entry name" value="Transferase"/>
    <property type="match status" value="1"/>
</dbReference>
<sequence length="76" mass="8132">MLAGHIWRCACKARKLADDQDTKVLIPINGRSKLQLPLPSAFFGNVAFRAAPIAAAGDLVSKPLWYAASCVHNALA</sequence>
<evidence type="ECO:0000256" key="2">
    <source>
        <dbReference type="ARBA" id="ARBA00022679"/>
    </source>
</evidence>
<comment type="similarity">
    <text evidence="1">Belongs to the plant acyltransferase family.</text>
</comment>
<dbReference type="AlphaFoldDB" id="A0A4Y1RRE4"/>
<keyword evidence="2 4" id="KW-0808">Transferase</keyword>
<dbReference type="InterPro" id="IPR023213">
    <property type="entry name" value="CAT-like_dom_sf"/>
</dbReference>
<evidence type="ECO:0000313" key="4">
    <source>
        <dbReference type="EMBL" id="BBH06323.1"/>
    </source>
</evidence>
<dbReference type="PANTHER" id="PTHR31642">
    <property type="entry name" value="TRICHOTHECENE 3-O-ACETYLTRANSFERASE"/>
    <property type="match status" value="1"/>
</dbReference>
<organism evidence="4">
    <name type="scientific">Prunus dulcis</name>
    <name type="common">Almond</name>
    <name type="synonym">Amygdalus dulcis</name>
    <dbReference type="NCBI Taxonomy" id="3755"/>
    <lineage>
        <taxon>Eukaryota</taxon>
        <taxon>Viridiplantae</taxon>
        <taxon>Streptophyta</taxon>
        <taxon>Embryophyta</taxon>
        <taxon>Tracheophyta</taxon>
        <taxon>Spermatophyta</taxon>
        <taxon>Magnoliopsida</taxon>
        <taxon>eudicotyledons</taxon>
        <taxon>Gunneridae</taxon>
        <taxon>Pentapetalae</taxon>
        <taxon>rosids</taxon>
        <taxon>fabids</taxon>
        <taxon>Rosales</taxon>
        <taxon>Rosaceae</taxon>
        <taxon>Amygdaloideae</taxon>
        <taxon>Amygdaleae</taxon>
        <taxon>Prunus</taxon>
    </lineage>
</organism>
<name>A0A4Y1RRE4_PRUDU</name>
<dbReference type="PANTHER" id="PTHR31642:SF11">
    <property type="entry name" value="SHIKIMATE O-HYDROXYCINNAMOYLTRANSFERASE"/>
    <property type="match status" value="1"/>
</dbReference>
<dbReference type="GO" id="GO:0016747">
    <property type="term" value="F:acyltransferase activity, transferring groups other than amino-acyl groups"/>
    <property type="evidence" value="ECO:0007669"/>
    <property type="project" value="TreeGrafter"/>
</dbReference>
<keyword evidence="3" id="KW-0012">Acyltransferase</keyword>
<evidence type="ECO:0000256" key="1">
    <source>
        <dbReference type="ARBA" id="ARBA00009861"/>
    </source>
</evidence>
<dbReference type="Gene3D" id="3.30.559.10">
    <property type="entry name" value="Chloramphenicol acetyltransferase-like domain"/>
    <property type="match status" value="1"/>
</dbReference>
<protein>
    <submittedName>
        <fullName evidence="4">Hydroxycinnamoyl-CoA shikimate/quinate hydroxycinnamoyl transferase</fullName>
    </submittedName>
</protein>